<protein>
    <recommendedName>
        <fullName evidence="3">HTH tetR-type domain-containing protein</fullName>
    </recommendedName>
</protein>
<dbReference type="RefSeq" id="WP_101892596.1">
    <property type="nucleotide sequence ID" value="NZ_CP022684.1"/>
</dbReference>
<dbReference type="EMBL" id="CP022684">
    <property type="protein sequence ID" value="AUM11256.1"/>
    <property type="molecule type" value="Genomic_DNA"/>
</dbReference>
<gene>
    <name evidence="4" type="ORF">Kalk_01910</name>
</gene>
<dbReference type="InterPro" id="IPR009057">
    <property type="entry name" value="Homeodomain-like_sf"/>
</dbReference>
<evidence type="ECO:0000313" key="4">
    <source>
        <dbReference type="EMBL" id="AUM11256.1"/>
    </source>
</evidence>
<dbReference type="GO" id="GO:0003677">
    <property type="term" value="F:DNA binding"/>
    <property type="evidence" value="ECO:0007669"/>
    <property type="project" value="UniProtKB-UniRule"/>
</dbReference>
<accession>A0A2K9LFV3</accession>
<organism evidence="4 5">
    <name type="scientific">Ketobacter alkanivorans</name>
    <dbReference type="NCBI Taxonomy" id="1917421"/>
    <lineage>
        <taxon>Bacteria</taxon>
        <taxon>Pseudomonadati</taxon>
        <taxon>Pseudomonadota</taxon>
        <taxon>Gammaproteobacteria</taxon>
        <taxon>Pseudomonadales</taxon>
        <taxon>Ketobacteraceae</taxon>
        <taxon>Ketobacter</taxon>
    </lineage>
</organism>
<evidence type="ECO:0000313" key="5">
    <source>
        <dbReference type="Proteomes" id="UP000235116"/>
    </source>
</evidence>
<proteinExistence type="predicted"/>
<keyword evidence="1 2" id="KW-0238">DNA-binding</keyword>
<sequence length="181" mass="20822">MAKLTRADWVAAGVNQLKEYGPTGVSGEKIARRLDVTRGSFYHHFTNMDELIALILQYWERTQTTDILARALQQDIDLKLKMSVLLESAWNTDAELEIAMRQWAFTNETVQQHVERVDRIRLGYITAVYVQLVKDETRGRKLGKIAYYGLLGALHAWPRFTKPQLKETILEIQALMTEGID</sequence>
<dbReference type="InterPro" id="IPR001647">
    <property type="entry name" value="HTH_TetR"/>
</dbReference>
<reference evidence="5" key="1">
    <citation type="submission" date="2017-08" db="EMBL/GenBank/DDBJ databases">
        <title>Direct submision.</title>
        <authorList>
            <person name="Kim S.-J."/>
            <person name="Rhee S.-K."/>
        </authorList>
    </citation>
    <scope>NUCLEOTIDE SEQUENCE [LARGE SCALE GENOMIC DNA]</scope>
    <source>
        <strain evidence="5">GI5</strain>
    </source>
</reference>
<dbReference type="Pfam" id="PF00440">
    <property type="entry name" value="TetR_N"/>
    <property type="match status" value="1"/>
</dbReference>
<evidence type="ECO:0000256" key="2">
    <source>
        <dbReference type="PROSITE-ProRule" id="PRU00335"/>
    </source>
</evidence>
<dbReference type="PROSITE" id="PS50977">
    <property type="entry name" value="HTH_TETR_2"/>
    <property type="match status" value="1"/>
</dbReference>
<dbReference type="KEGG" id="kak:Kalk_01910"/>
<dbReference type="Gene3D" id="1.10.10.60">
    <property type="entry name" value="Homeodomain-like"/>
    <property type="match status" value="1"/>
</dbReference>
<name>A0A2K9LFV3_9GAMM</name>
<feature type="DNA-binding region" description="H-T-H motif" evidence="2">
    <location>
        <begin position="26"/>
        <end position="45"/>
    </location>
</feature>
<feature type="domain" description="HTH tetR-type" evidence="3">
    <location>
        <begin position="3"/>
        <end position="63"/>
    </location>
</feature>
<dbReference type="Proteomes" id="UP000235116">
    <property type="component" value="Chromosome"/>
</dbReference>
<dbReference type="AlphaFoldDB" id="A0A2K9LFV3"/>
<dbReference type="SUPFAM" id="SSF46689">
    <property type="entry name" value="Homeodomain-like"/>
    <property type="match status" value="1"/>
</dbReference>
<evidence type="ECO:0000256" key="1">
    <source>
        <dbReference type="ARBA" id="ARBA00023125"/>
    </source>
</evidence>
<keyword evidence="5" id="KW-1185">Reference proteome</keyword>
<dbReference type="OrthoDB" id="4541465at2"/>
<evidence type="ECO:0000259" key="3">
    <source>
        <dbReference type="PROSITE" id="PS50977"/>
    </source>
</evidence>